<accession>A0ACA9M1P8</accession>
<reference evidence="1" key="1">
    <citation type="submission" date="2021-06" db="EMBL/GenBank/DDBJ databases">
        <authorList>
            <person name="Kallberg Y."/>
            <person name="Tangrot J."/>
            <person name="Rosling A."/>
        </authorList>
    </citation>
    <scope>NUCLEOTIDE SEQUENCE</scope>
    <source>
        <strain evidence="1">28 12/20/2015</strain>
    </source>
</reference>
<evidence type="ECO:0000313" key="2">
    <source>
        <dbReference type="Proteomes" id="UP000789366"/>
    </source>
</evidence>
<dbReference type="Proteomes" id="UP000789366">
    <property type="component" value="Unassembled WGS sequence"/>
</dbReference>
<evidence type="ECO:0000313" key="1">
    <source>
        <dbReference type="EMBL" id="CAG8564581.1"/>
    </source>
</evidence>
<keyword evidence="2" id="KW-1185">Reference proteome</keyword>
<protein>
    <submittedName>
        <fullName evidence="1">6458_t:CDS:1</fullName>
    </submittedName>
</protein>
<proteinExistence type="predicted"/>
<comment type="caution">
    <text evidence="1">The sequence shown here is derived from an EMBL/GenBank/DDBJ whole genome shotgun (WGS) entry which is preliminary data.</text>
</comment>
<organism evidence="1 2">
    <name type="scientific">Cetraspora pellucida</name>
    <dbReference type="NCBI Taxonomy" id="1433469"/>
    <lineage>
        <taxon>Eukaryota</taxon>
        <taxon>Fungi</taxon>
        <taxon>Fungi incertae sedis</taxon>
        <taxon>Mucoromycota</taxon>
        <taxon>Glomeromycotina</taxon>
        <taxon>Glomeromycetes</taxon>
        <taxon>Diversisporales</taxon>
        <taxon>Gigasporaceae</taxon>
        <taxon>Cetraspora</taxon>
    </lineage>
</organism>
<name>A0ACA9M1P8_9GLOM</name>
<feature type="non-terminal residue" evidence="1">
    <location>
        <position position="1"/>
    </location>
</feature>
<sequence>IDIDLDNHKIIKNIEPWHDNKNHQRTFIYLDKAGHIQLIIGLDTIQVWRLKRTSTNKWRRFLEYAWVDESIGLSIEKLKVKSREFLLDLTTKQGIYRIYWPNNVNVLESACRFLSFIIGKKHEIKGNSNLNRYQELIESTQRLIYRFIKQHAIWRLTNIRYEIMIDLIKSQQYSLIKLILKESVDEKNCKLHLPRQYKWDMNPKKETDLEFAILDSTHRNKNSATATVGHLLEYYVDNAYYDMNSGWLFTVTKAIPLLYDNKLTLEADTSSLDIGHYQQTTESDANQFGIKTLNVKPQLVRITKSSLWSRFKGKIFSQWSTTVNYVIPNNSTMQNLNDKKVFMVPLPDFTVYPSNTNNHSQRFLITLWKFIKIILYPRTRIISKEDYSPFLRVIDNEDDTKVYNCPSIIAATNLKWINARKYFLRHFVTYLIFIISFGVSAADYTTHTVANSELFMSHKDAILIVADSISLYIAYYLFMAEMFQLKRETFYRYANIYNFFDLVSVILPMSIIISRISNYNVIFGFGHAMYILLSNPTVDPVKSQFSVDTYSIKSVTNSSQNLYSNIVIQHNVDPTSPSSNYFSAFLTSIMAVFFWTNGRWDQLNNWDSTAVDVMTDMAGQNASRKYRAEMICDYETLEKPLNSKRGDSRYIYFIANSDIIDKWLNENKVSQQKPWTRDISNSSSDFDGSLKMNGRHFLLDEENYKSKSTNILKTFNIIRKKFKNSSVKFHSNESNDVNSASINANYHNDMFSVSKSNPQLPILVDQNPTTNFDMSNQLGEISKRLKILEDGMGSKDKNKNKDFENRFKEMEQNVNTILLKLNDLSN</sequence>
<gene>
    <name evidence="1" type="ORF">SPELUC_LOCUS5747</name>
</gene>
<dbReference type="EMBL" id="CAJVPW010006091">
    <property type="protein sequence ID" value="CAG8564581.1"/>
    <property type="molecule type" value="Genomic_DNA"/>
</dbReference>